<accession>A0AAP0N2J2</accession>
<dbReference type="InterPro" id="IPR055414">
    <property type="entry name" value="LRR_R13L4/SHOC2-like"/>
</dbReference>
<evidence type="ECO:0000256" key="1">
    <source>
        <dbReference type="ARBA" id="ARBA00022737"/>
    </source>
</evidence>
<dbReference type="InterPro" id="IPR058922">
    <property type="entry name" value="WHD_DRP"/>
</dbReference>
<evidence type="ECO:0000313" key="5">
    <source>
        <dbReference type="EMBL" id="KAK9265818.1"/>
    </source>
</evidence>
<dbReference type="InterPro" id="IPR044974">
    <property type="entry name" value="Disease_R_plants"/>
</dbReference>
<dbReference type="GO" id="GO:0098542">
    <property type="term" value="P:defense response to other organism"/>
    <property type="evidence" value="ECO:0007669"/>
    <property type="project" value="TreeGrafter"/>
</dbReference>
<dbReference type="Pfam" id="PF23598">
    <property type="entry name" value="LRR_14"/>
    <property type="match status" value="1"/>
</dbReference>
<sequence>MQWLTTCLGLLSTKERRECYIVKKQMWHDVRSHASTRIEHIFSLSFDNLPHHLKPCFLYLGLFPEDFEISTWKLICLWVAEGFIPIDHEERTLEVEEVAENCLNELIGRSLIQVAKTSWQGITRCRVHDLLRDIAIKKAREQNFLDNYDPIIGSASSSSTATSYRRQAAHSTIERYVSVEFSNPSLRTLLFFDSYSQPSNIQPLKSTHTRFKYLRVLDLQSIRFDHGYERTLPDAIGELILLRYLGLKDTKIDGLPPSIMKLQALQTLDASCGITTVEANLLTKLQTLRFLDVQDWISFDPSNLINLRDLEIRSGGRGEPGKFTWDHIANFNHLEYLTVQLDSSMEFPSLQPVACCQLLLQLKLDGRLFEDLPEQMHKYLPNLKYLELTKSQLKHDPMPKLEKMPSLVVLELRDQNRLKKLTCTADGFPRLEVLMLYWIYSLEELEVGEKAMPKLKGLTIHQCGKPKVPGRLSSIPDANNFKRDRD</sequence>
<dbReference type="EMBL" id="JBBPBK010000299">
    <property type="protein sequence ID" value="KAK9265818.1"/>
    <property type="molecule type" value="Genomic_DNA"/>
</dbReference>
<dbReference type="Proteomes" id="UP001415857">
    <property type="component" value="Unassembled WGS sequence"/>
</dbReference>
<dbReference type="InterPro" id="IPR036388">
    <property type="entry name" value="WH-like_DNA-bd_sf"/>
</dbReference>
<proteinExistence type="predicted"/>
<evidence type="ECO:0000259" key="3">
    <source>
        <dbReference type="Pfam" id="PF23559"/>
    </source>
</evidence>
<dbReference type="SUPFAM" id="SSF52058">
    <property type="entry name" value="L domain-like"/>
    <property type="match status" value="1"/>
</dbReference>
<feature type="domain" description="Disease resistance protein winged helix" evidence="3">
    <location>
        <begin position="62"/>
        <end position="135"/>
    </location>
</feature>
<organism evidence="5 6">
    <name type="scientific">Liquidambar formosana</name>
    <name type="common">Formosan gum</name>
    <dbReference type="NCBI Taxonomy" id="63359"/>
    <lineage>
        <taxon>Eukaryota</taxon>
        <taxon>Viridiplantae</taxon>
        <taxon>Streptophyta</taxon>
        <taxon>Embryophyta</taxon>
        <taxon>Tracheophyta</taxon>
        <taxon>Spermatophyta</taxon>
        <taxon>Magnoliopsida</taxon>
        <taxon>eudicotyledons</taxon>
        <taxon>Gunneridae</taxon>
        <taxon>Pentapetalae</taxon>
        <taxon>Saxifragales</taxon>
        <taxon>Altingiaceae</taxon>
        <taxon>Liquidambar</taxon>
    </lineage>
</organism>
<dbReference type="InterPro" id="IPR032675">
    <property type="entry name" value="LRR_dom_sf"/>
</dbReference>
<dbReference type="PANTHER" id="PTHR23155:SF1193">
    <property type="entry name" value="DISEASE RESISTANCE PROTEIN RPP13-RELATED"/>
    <property type="match status" value="1"/>
</dbReference>
<keyword evidence="2" id="KW-0611">Plant defense</keyword>
<keyword evidence="6" id="KW-1185">Reference proteome</keyword>
<dbReference type="FunFam" id="1.10.10.10:FF:000322">
    <property type="entry name" value="Probable disease resistance protein At1g63360"/>
    <property type="match status" value="1"/>
</dbReference>
<dbReference type="Pfam" id="PF23559">
    <property type="entry name" value="WHD_DRP"/>
    <property type="match status" value="1"/>
</dbReference>
<gene>
    <name evidence="5" type="ORF">L1049_021580</name>
</gene>
<protein>
    <recommendedName>
        <fullName evidence="7">NB-ARC domain-containing protein</fullName>
    </recommendedName>
</protein>
<dbReference type="Gene3D" id="3.80.10.10">
    <property type="entry name" value="Ribonuclease Inhibitor"/>
    <property type="match status" value="1"/>
</dbReference>
<name>A0AAP0N2J2_LIQFO</name>
<evidence type="ECO:0000256" key="2">
    <source>
        <dbReference type="ARBA" id="ARBA00022821"/>
    </source>
</evidence>
<comment type="caution">
    <text evidence="5">The sequence shown here is derived from an EMBL/GenBank/DDBJ whole genome shotgun (WGS) entry which is preliminary data.</text>
</comment>
<dbReference type="Gene3D" id="1.10.10.10">
    <property type="entry name" value="Winged helix-like DNA-binding domain superfamily/Winged helix DNA-binding domain"/>
    <property type="match status" value="1"/>
</dbReference>
<dbReference type="PANTHER" id="PTHR23155">
    <property type="entry name" value="DISEASE RESISTANCE PROTEIN RP"/>
    <property type="match status" value="1"/>
</dbReference>
<evidence type="ECO:0008006" key="7">
    <source>
        <dbReference type="Google" id="ProtNLM"/>
    </source>
</evidence>
<dbReference type="AlphaFoldDB" id="A0AAP0N2J2"/>
<evidence type="ECO:0000313" key="6">
    <source>
        <dbReference type="Proteomes" id="UP001415857"/>
    </source>
</evidence>
<keyword evidence="1" id="KW-0677">Repeat</keyword>
<feature type="domain" description="Disease resistance R13L4/SHOC-2-like LRR" evidence="4">
    <location>
        <begin position="207"/>
        <end position="311"/>
    </location>
</feature>
<reference evidence="5 6" key="1">
    <citation type="journal article" date="2024" name="Plant J.">
        <title>Genome sequences and population genomics reveal climatic adaptation and genomic divergence between two closely related sweetgum species.</title>
        <authorList>
            <person name="Xu W.Q."/>
            <person name="Ren C.Q."/>
            <person name="Zhang X.Y."/>
            <person name="Comes H.P."/>
            <person name="Liu X.H."/>
            <person name="Li Y.G."/>
            <person name="Kettle C.J."/>
            <person name="Jalonen R."/>
            <person name="Gaisberger H."/>
            <person name="Ma Y.Z."/>
            <person name="Qiu Y.X."/>
        </authorList>
    </citation>
    <scope>NUCLEOTIDE SEQUENCE [LARGE SCALE GENOMIC DNA]</scope>
    <source>
        <strain evidence="5">Hangzhou</strain>
    </source>
</reference>
<evidence type="ECO:0000259" key="4">
    <source>
        <dbReference type="Pfam" id="PF23598"/>
    </source>
</evidence>